<dbReference type="Proteomes" id="UP001501352">
    <property type="component" value="Unassembled WGS sequence"/>
</dbReference>
<sequence>MFALLAVSGAFALAACEDPRPVEDEFIGPPVEEPVAPAAEDVAAPTDAVAPPPAPTDSSSQPTEPRTSEQSVQPESETLFY</sequence>
<comment type="caution">
    <text evidence="2">The sequence shown here is derived from an EMBL/GenBank/DDBJ whole genome shotgun (WGS) entry which is preliminary data.</text>
</comment>
<protein>
    <submittedName>
        <fullName evidence="2">Uncharacterized protein</fullName>
    </submittedName>
</protein>
<evidence type="ECO:0000256" key="1">
    <source>
        <dbReference type="SAM" id="MobiDB-lite"/>
    </source>
</evidence>
<name>A0ABN1H1L8_9CAUL</name>
<accession>A0ABN1H1L8</accession>
<feature type="compositionally biased region" description="Low complexity" evidence="1">
    <location>
        <begin position="29"/>
        <end position="49"/>
    </location>
</feature>
<dbReference type="EMBL" id="BAAAGA010000005">
    <property type="protein sequence ID" value="GAA0626473.1"/>
    <property type="molecule type" value="Genomic_DNA"/>
</dbReference>
<keyword evidence="3" id="KW-1185">Reference proteome</keyword>
<evidence type="ECO:0000313" key="2">
    <source>
        <dbReference type="EMBL" id="GAA0626473.1"/>
    </source>
</evidence>
<organism evidence="2 3">
    <name type="scientific">Brevundimonas kwangchunensis</name>
    <dbReference type="NCBI Taxonomy" id="322163"/>
    <lineage>
        <taxon>Bacteria</taxon>
        <taxon>Pseudomonadati</taxon>
        <taxon>Pseudomonadota</taxon>
        <taxon>Alphaproteobacteria</taxon>
        <taxon>Caulobacterales</taxon>
        <taxon>Caulobacteraceae</taxon>
        <taxon>Brevundimonas</taxon>
    </lineage>
</organism>
<reference evidence="2 3" key="1">
    <citation type="journal article" date="2019" name="Int. J. Syst. Evol. Microbiol.">
        <title>The Global Catalogue of Microorganisms (GCM) 10K type strain sequencing project: providing services to taxonomists for standard genome sequencing and annotation.</title>
        <authorList>
            <consortium name="The Broad Institute Genomics Platform"/>
            <consortium name="The Broad Institute Genome Sequencing Center for Infectious Disease"/>
            <person name="Wu L."/>
            <person name="Ma J."/>
        </authorList>
    </citation>
    <scope>NUCLEOTIDE SEQUENCE [LARGE SCALE GENOMIC DNA]</scope>
    <source>
        <strain evidence="2 3">JCM 12928</strain>
    </source>
</reference>
<feature type="region of interest" description="Disordered" evidence="1">
    <location>
        <begin position="18"/>
        <end position="81"/>
    </location>
</feature>
<evidence type="ECO:0000313" key="3">
    <source>
        <dbReference type="Proteomes" id="UP001501352"/>
    </source>
</evidence>
<proteinExistence type="predicted"/>
<gene>
    <name evidence="2" type="ORF">GCM10009422_24150</name>
</gene>
<feature type="compositionally biased region" description="Polar residues" evidence="1">
    <location>
        <begin position="58"/>
        <end position="81"/>
    </location>
</feature>